<name>A0A3S5CL54_9PLAT</name>
<dbReference type="Proteomes" id="UP000784294">
    <property type="component" value="Unassembled WGS sequence"/>
</dbReference>
<feature type="compositionally biased region" description="Low complexity" evidence="1">
    <location>
        <begin position="118"/>
        <end position="127"/>
    </location>
</feature>
<evidence type="ECO:0000256" key="1">
    <source>
        <dbReference type="SAM" id="MobiDB-lite"/>
    </source>
</evidence>
<protein>
    <submittedName>
        <fullName evidence="2">Uncharacterized protein</fullName>
    </submittedName>
</protein>
<dbReference type="AlphaFoldDB" id="A0A3S5CL54"/>
<keyword evidence="3" id="KW-1185">Reference proteome</keyword>
<organism evidence="2 3">
    <name type="scientific">Protopolystoma xenopodis</name>
    <dbReference type="NCBI Taxonomy" id="117903"/>
    <lineage>
        <taxon>Eukaryota</taxon>
        <taxon>Metazoa</taxon>
        <taxon>Spiralia</taxon>
        <taxon>Lophotrochozoa</taxon>
        <taxon>Platyhelminthes</taxon>
        <taxon>Monogenea</taxon>
        <taxon>Polyopisthocotylea</taxon>
        <taxon>Polystomatidea</taxon>
        <taxon>Polystomatidae</taxon>
        <taxon>Protopolystoma</taxon>
    </lineage>
</organism>
<feature type="compositionally biased region" description="Polar residues" evidence="1">
    <location>
        <begin position="238"/>
        <end position="255"/>
    </location>
</feature>
<sequence length="340" mass="36062">MYKKVRQTEDPTSLGANDAGQLLSRPYFSTITLSTMANGDDNSTGAIGAKPDPHGLNEGRCSPADATVHSRLMHRSLIDSRLGSNTSNFVETAGYLDRRLDDEEASGSVRFCSDRDSGSPVSSPSVGLNYPPARTASESVVRQHDVMLSDSISLNLRPTTVGKASQSGHPSHLQPSSHFLLPSGPSSSGSSGWTSLSGQKVSYMPIKFRNQGDAICDDNLSLSASSVHLLAGGDSRKSQFSTQSRDHSSGPSTGQTIRVYENSEMDSGVGSEPVGVVGEGAFSGDATVDSYSSIHSSPPANKDDEPGLIGSLFRGVQFRTSFYRPGRHISLNAGKTIFNW</sequence>
<comment type="caution">
    <text evidence="2">The sequence shown here is derived from an EMBL/GenBank/DDBJ whole genome shotgun (WGS) entry which is preliminary data.</text>
</comment>
<reference evidence="2" key="1">
    <citation type="submission" date="2018-11" db="EMBL/GenBank/DDBJ databases">
        <authorList>
            <consortium name="Pathogen Informatics"/>
        </authorList>
    </citation>
    <scope>NUCLEOTIDE SEQUENCE</scope>
</reference>
<feature type="compositionally biased region" description="Polar residues" evidence="1">
    <location>
        <begin position="160"/>
        <end position="169"/>
    </location>
</feature>
<feature type="region of interest" description="Disordered" evidence="1">
    <location>
        <begin position="160"/>
        <end position="195"/>
    </location>
</feature>
<feature type="compositionally biased region" description="Low complexity" evidence="1">
    <location>
        <begin position="175"/>
        <end position="195"/>
    </location>
</feature>
<accession>A0A3S5CL54</accession>
<feature type="region of interest" description="Disordered" evidence="1">
    <location>
        <begin position="107"/>
        <end position="131"/>
    </location>
</feature>
<proteinExistence type="predicted"/>
<evidence type="ECO:0000313" key="2">
    <source>
        <dbReference type="EMBL" id="VEL17429.1"/>
    </source>
</evidence>
<feature type="region of interest" description="Disordered" evidence="1">
    <location>
        <begin position="234"/>
        <end position="255"/>
    </location>
</feature>
<dbReference type="EMBL" id="CAAALY010032570">
    <property type="protein sequence ID" value="VEL17429.1"/>
    <property type="molecule type" value="Genomic_DNA"/>
</dbReference>
<feature type="region of interest" description="Disordered" evidence="1">
    <location>
        <begin position="1"/>
        <end position="20"/>
    </location>
</feature>
<gene>
    <name evidence="2" type="ORF">PXEA_LOCUS10869</name>
</gene>
<evidence type="ECO:0000313" key="3">
    <source>
        <dbReference type="Proteomes" id="UP000784294"/>
    </source>
</evidence>